<accession>A0ACC3YZR8</accession>
<gene>
    <name evidence="1" type="ORF">CTRU02_209178</name>
</gene>
<comment type="caution">
    <text evidence="1">The sequence shown here is derived from an EMBL/GenBank/DDBJ whole genome shotgun (WGS) entry which is preliminary data.</text>
</comment>
<keyword evidence="2" id="KW-1185">Reference proteome</keyword>
<dbReference type="Proteomes" id="UP000805649">
    <property type="component" value="Unassembled WGS sequence"/>
</dbReference>
<proteinExistence type="predicted"/>
<evidence type="ECO:0000313" key="2">
    <source>
        <dbReference type="Proteomes" id="UP000805649"/>
    </source>
</evidence>
<dbReference type="EMBL" id="VUJX02000005">
    <property type="protein sequence ID" value="KAL0936962.1"/>
    <property type="molecule type" value="Genomic_DNA"/>
</dbReference>
<organism evidence="1 2">
    <name type="scientific">Colletotrichum truncatum</name>
    <name type="common">Anthracnose fungus</name>
    <name type="synonym">Colletotrichum capsici</name>
    <dbReference type="NCBI Taxonomy" id="5467"/>
    <lineage>
        <taxon>Eukaryota</taxon>
        <taxon>Fungi</taxon>
        <taxon>Dikarya</taxon>
        <taxon>Ascomycota</taxon>
        <taxon>Pezizomycotina</taxon>
        <taxon>Sordariomycetes</taxon>
        <taxon>Hypocreomycetidae</taxon>
        <taxon>Glomerellales</taxon>
        <taxon>Glomerellaceae</taxon>
        <taxon>Colletotrichum</taxon>
        <taxon>Colletotrichum truncatum species complex</taxon>
    </lineage>
</organism>
<protein>
    <submittedName>
        <fullName evidence="1">Uncharacterized protein</fullName>
    </submittedName>
</protein>
<reference evidence="1 2" key="1">
    <citation type="journal article" date="2020" name="Phytopathology">
        <title>Genome Sequence Resources of Colletotrichum truncatum, C. plurivorum, C. musicola, and C. sojae: Four Species Pathogenic to Soybean (Glycine max).</title>
        <authorList>
            <person name="Rogerio F."/>
            <person name="Boufleur T.R."/>
            <person name="Ciampi-Guillardi M."/>
            <person name="Sukno S.A."/>
            <person name="Thon M.R."/>
            <person name="Massola Junior N.S."/>
            <person name="Baroncelli R."/>
        </authorList>
    </citation>
    <scope>NUCLEOTIDE SEQUENCE [LARGE SCALE GENOMIC DNA]</scope>
    <source>
        <strain evidence="1 2">CMES1059</strain>
    </source>
</reference>
<sequence>MNRNEIAELPFLDSSGPPIYKAGLLDLPLECLRHIFAMVVKYDENSETNLRDAVSLLRVSKIFEAEIMRAISVTKLLRRMRKNPEVAILRVYARRTLVSQSCRSIPEGFASSFLARYIIFRPQEYLPWDANLVTVINSIVDAAIRKDDLDMDVKQRFRYTRDICRHAISPQPSSDSPISENGMWVLFEPYLQSMLFPHKQAVIQESLESLILPAKIYLKDPGVDNMIFSLVLSKGPKALSTFRSTTPTSPENNAEKPQKLARRKPLLGSLLDAAIRSGNKNLAAFLIKYEVDISREKPPTVVGVKVTKRKRYYDQYFYRLAVECKDIETLTDLLESSDTEELLPTHFFQLLMRAPPSAELELPGPRWMYFRPRLNMLEYGLEEAMVHRHVEIFGLLLESPLAQSQARHLRLWERLWGSPWSSEKMSHVGGKSPIEIAAERGDEAEIRSLLSAGASPHGLKPQLAACPCDTSSSTQLRDLMPMIAAAKNWQAVAARLLVEGGFECYDIHWLLIIGTVITSRSEPGTSGLSRPFGGADTSQDYQRALERRDVAFWQKMLDEKIIGLQHVYRNCPRCEDRFDSLSRHNWSIHVAKDFVRNHLRIVPDGTFRPYRHRDWKNVEAGHTCVRVGLD</sequence>
<evidence type="ECO:0000313" key="1">
    <source>
        <dbReference type="EMBL" id="KAL0936962.1"/>
    </source>
</evidence>
<name>A0ACC3YZR8_COLTU</name>